<comment type="subcellular location">
    <subcellularLocation>
        <location evidence="1">Secreted</location>
    </subcellularLocation>
</comment>
<evidence type="ECO:0000256" key="6">
    <source>
        <dbReference type="ARBA" id="ARBA00022729"/>
    </source>
</evidence>
<dbReference type="AlphaFoldDB" id="A0A7J7KPE3"/>
<keyword evidence="8" id="KW-0044">Antibiotic</keyword>
<dbReference type="GO" id="GO:0016020">
    <property type="term" value="C:membrane"/>
    <property type="evidence" value="ECO:0007669"/>
    <property type="project" value="TreeGrafter"/>
</dbReference>
<dbReference type="PROSITE" id="PS51019">
    <property type="entry name" value="REELIN"/>
    <property type="match status" value="1"/>
</dbReference>
<keyword evidence="3" id="KW-0964">Secreted</keyword>
<comment type="caution">
    <text evidence="11">The sequence shown here is derived from an EMBL/GenBank/DDBJ whole genome shotgun (WGS) entry which is preliminary data.</text>
</comment>
<keyword evidence="6 9" id="KW-0732">Signal</keyword>
<protein>
    <submittedName>
        <fullName evidence="11">FRRS1</fullName>
    </submittedName>
</protein>
<dbReference type="GO" id="GO:0005576">
    <property type="term" value="C:extracellular region"/>
    <property type="evidence" value="ECO:0007669"/>
    <property type="project" value="UniProtKB-SubCell"/>
</dbReference>
<dbReference type="InterPro" id="IPR042307">
    <property type="entry name" value="Reeler_sf"/>
</dbReference>
<keyword evidence="7" id="KW-0391">Immunity</keyword>
<dbReference type="GO" id="GO:0045087">
    <property type="term" value="P:innate immune response"/>
    <property type="evidence" value="ECO:0007669"/>
    <property type="project" value="UniProtKB-KW"/>
</dbReference>
<feature type="domain" description="Reelin" evidence="10">
    <location>
        <begin position="12"/>
        <end position="140"/>
    </location>
</feature>
<accession>A0A7J7KPE3</accession>
<dbReference type="PANTHER" id="PTHR45828:SF9">
    <property type="entry name" value="CELL WALL INTEGRITY AND STRESS RESPONSE COMPONENT 4-LIKE-RELATED"/>
    <property type="match status" value="1"/>
</dbReference>
<dbReference type="Gene3D" id="2.60.40.4060">
    <property type="entry name" value="Reeler domain"/>
    <property type="match status" value="1"/>
</dbReference>
<evidence type="ECO:0000256" key="5">
    <source>
        <dbReference type="ARBA" id="ARBA00022588"/>
    </source>
</evidence>
<dbReference type="InterPro" id="IPR002861">
    <property type="entry name" value="Reeler_dom"/>
</dbReference>
<evidence type="ECO:0000313" key="11">
    <source>
        <dbReference type="EMBL" id="KAF6040018.1"/>
    </source>
</evidence>
<dbReference type="CDD" id="cd08544">
    <property type="entry name" value="Reeler"/>
    <property type="match status" value="1"/>
</dbReference>
<feature type="chain" id="PRO_5029866507" evidence="9">
    <location>
        <begin position="18"/>
        <end position="140"/>
    </location>
</feature>
<reference evidence="11" key="1">
    <citation type="submission" date="2020-06" db="EMBL/GenBank/DDBJ databases">
        <title>Draft genome of Bugula neritina, a colonial animal packing powerful symbionts and potential medicines.</title>
        <authorList>
            <person name="Rayko M."/>
        </authorList>
    </citation>
    <scope>NUCLEOTIDE SEQUENCE [LARGE SCALE GENOMIC DNA]</scope>
    <source>
        <strain evidence="11">Kwan_BN1</strain>
    </source>
</reference>
<evidence type="ECO:0000259" key="10">
    <source>
        <dbReference type="PROSITE" id="PS51019"/>
    </source>
</evidence>
<sequence>MLRTILLGATLLAAVSAYPSGAPSGACDSLIPSHGTSSAQTSTSPYSISVSTPTNVTGGESVTITLSGESDFLGFVLVAETVDANNVRSSVGTFSNYDNNLVQTACVNSDGLTHKSAVTKNNIEITWTAPTGFTGHVSFW</sequence>
<dbReference type="Pfam" id="PF02014">
    <property type="entry name" value="Reeler"/>
    <property type="match status" value="1"/>
</dbReference>
<keyword evidence="4" id="KW-0929">Antimicrobial</keyword>
<evidence type="ECO:0000256" key="8">
    <source>
        <dbReference type="ARBA" id="ARBA00023022"/>
    </source>
</evidence>
<evidence type="ECO:0000313" key="12">
    <source>
        <dbReference type="Proteomes" id="UP000593567"/>
    </source>
</evidence>
<organism evidence="11 12">
    <name type="scientific">Bugula neritina</name>
    <name type="common">Brown bryozoan</name>
    <name type="synonym">Sertularia neritina</name>
    <dbReference type="NCBI Taxonomy" id="10212"/>
    <lineage>
        <taxon>Eukaryota</taxon>
        <taxon>Metazoa</taxon>
        <taxon>Spiralia</taxon>
        <taxon>Lophotrochozoa</taxon>
        <taxon>Bryozoa</taxon>
        <taxon>Gymnolaemata</taxon>
        <taxon>Cheilostomatida</taxon>
        <taxon>Flustrina</taxon>
        <taxon>Buguloidea</taxon>
        <taxon>Bugulidae</taxon>
        <taxon>Bugula</taxon>
    </lineage>
</organism>
<evidence type="ECO:0000256" key="1">
    <source>
        <dbReference type="ARBA" id="ARBA00004613"/>
    </source>
</evidence>
<evidence type="ECO:0000256" key="3">
    <source>
        <dbReference type="ARBA" id="ARBA00022525"/>
    </source>
</evidence>
<evidence type="ECO:0000256" key="9">
    <source>
        <dbReference type="SAM" id="SignalP"/>
    </source>
</evidence>
<evidence type="ECO:0000256" key="4">
    <source>
        <dbReference type="ARBA" id="ARBA00022529"/>
    </source>
</evidence>
<evidence type="ECO:0000256" key="2">
    <source>
        <dbReference type="ARBA" id="ARBA00008501"/>
    </source>
</evidence>
<evidence type="ECO:0000256" key="7">
    <source>
        <dbReference type="ARBA" id="ARBA00022859"/>
    </source>
</evidence>
<name>A0A7J7KPE3_BUGNE</name>
<keyword evidence="12" id="KW-1185">Reference proteome</keyword>
<gene>
    <name evidence="11" type="ORF">EB796_001705</name>
</gene>
<dbReference type="GO" id="GO:0042742">
    <property type="term" value="P:defense response to bacterium"/>
    <property type="evidence" value="ECO:0007669"/>
    <property type="project" value="UniProtKB-KW"/>
</dbReference>
<dbReference type="InterPro" id="IPR051237">
    <property type="entry name" value="Ferric-chelate_Red/DefProt"/>
</dbReference>
<dbReference type="PANTHER" id="PTHR45828">
    <property type="entry name" value="CYTOCHROME B561/FERRIC REDUCTASE TRANSMEMBRANE"/>
    <property type="match status" value="1"/>
</dbReference>
<feature type="signal peptide" evidence="9">
    <location>
        <begin position="1"/>
        <end position="17"/>
    </location>
</feature>
<comment type="similarity">
    <text evidence="2">Belongs to the insect defense protein family.</text>
</comment>
<dbReference type="EMBL" id="VXIV02000188">
    <property type="protein sequence ID" value="KAF6040018.1"/>
    <property type="molecule type" value="Genomic_DNA"/>
</dbReference>
<keyword evidence="5" id="KW-0399">Innate immunity</keyword>
<proteinExistence type="inferred from homology"/>
<dbReference type="Proteomes" id="UP000593567">
    <property type="component" value="Unassembled WGS sequence"/>
</dbReference>
<dbReference type="OrthoDB" id="2419613at2759"/>